<evidence type="ECO:0000313" key="2">
    <source>
        <dbReference type="EMBL" id="ARS51516.1"/>
    </source>
</evidence>
<organism evidence="2 3">
    <name type="scientific">Kushneria konosiri</name>
    <dbReference type="NCBI Taxonomy" id="698828"/>
    <lineage>
        <taxon>Bacteria</taxon>
        <taxon>Pseudomonadati</taxon>
        <taxon>Pseudomonadota</taxon>
        <taxon>Gammaproteobacteria</taxon>
        <taxon>Oceanospirillales</taxon>
        <taxon>Halomonadaceae</taxon>
        <taxon>Kushneria</taxon>
    </lineage>
</organism>
<accession>A0A2Z2H434</accession>
<keyword evidence="3" id="KW-1185">Reference proteome</keyword>
<evidence type="ECO:0000256" key="1">
    <source>
        <dbReference type="SAM" id="Phobius"/>
    </source>
</evidence>
<dbReference type="EMBL" id="CP021323">
    <property type="protein sequence ID" value="ARS51516.1"/>
    <property type="molecule type" value="Genomic_DNA"/>
</dbReference>
<keyword evidence="1" id="KW-1133">Transmembrane helix</keyword>
<proteinExistence type="predicted"/>
<feature type="transmembrane region" description="Helical" evidence="1">
    <location>
        <begin position="6"/>
        <end position="24"/>
    </location>
</feature>
<keyword evidence="1" id="KW-0812">Transmembrane</keyword>
<keyword evidence="1" id="KW-0472">Membrane</keyword>
<reference evidence="2 3" key="1">
    <citation type="journal article" date="2017" name="Int. J. Syst. Evol. Microbiol.">
        <title>Kushneria konosiri sp. nov., isolated from the Korean salt-fermented seafood Daemi-jeot.</title>
        <authorList>
            <person name="Yun J.H."/>
            <person name="Park S.K."/>
            <person name="Lee J.Y."/>
            <person name="Jung M.J."/>
            <person name="Bae J.W."/>
        </authorList>
    </citation>
    <scope>NUCLEOTIDE SEQUENCE [LARGE SCALE GENOMIC DNA]</scope>
    <source>
        <strain evidence="2 3">X49</strain>
    </source>
</reference>
<feature type="transmembrane region" description="Helical" evidence="1">
    <location>
        <begin position="76"/>
        <end position="97"/>
    </location>
</feature>
<protein>
    <submittedName>
        <fullName evidence="2">Uncharacterized protein</fullName>
    </submittedName>
</protein>
<evidence type="ECO:0000313" key="3">
    <source>
        <dbReference type="Proteomes" id="UP000250025"/>
    </source>
</evidence>
<dbReference type="RefSeq" id="WP_086620224.1">
    <property type="nucleotide sequence ID" value="NZ_CP021323.1"/>
</dbReference>
<dbReference type="OrthoDB" id="6184161at2"/>
<dbReference type="Proteomes" id="UP000250025">
    <property type="component" value="Chromosome"/>
</dbReference>
<feature type="transmembrane region" description="Helical" evidence="1">
    <location>
        <begin position="45"/>
        <end position="64"/>
    </location>
</feature>
<dbReference type="KEGG" id="kus:B9G99_00205"/>
<sequence length="105" mass="11697">MTIDTIFVLLQIPLAAISAALYGRQYKRHGPVKYSRQHRGEWIRSMIWLMIAAVSCGMVAWRLGTVTEVVEEGYRAAGGMAVQTLYQIVVLIAYVALKDHSGSKN</sequence>
<gene>
    <name evidence="2" type="ORF">B9G99_00205</name>
</gene>
<dbReference type="AlphaFoldDB" id="A0A2Z2H434"/>
<name>A0A2Z2H434_9GAMM</name>